<comment type="caution">
    <text evidence="1">The sequence shown here is derived from an EMBL/GenBank/DDBJ whole genome shotgun (WGS) entry which is preliminary data.</text>
</comment>
<gene>
    <name evidence="1" type="ORF">HUJ06_026712</name>
</gene>
<evidence type="ECO:0000313" key="1">
    <source>
        <dbReference type="EMBL" id="DAD25248.1"/>
    </source>
</evidence>
<sequence length="112" mass="13336">MFSGNENRWTLEARNHFLEEANTGSRFLEEVDVESRKPFSRRGRHRKPEVIFWKRQMLESGSRFLEEVDAKSRKPFSRRDRHRKPEAIFWKRQTPEAGSHFLAMQTGDDAGE</sequence>
<accession>A0A822Y6L7</accession>
<dbReference type="AlphaFoldDB" id="A0A822Y6L7"/>
<dbReference type="Proteomes" id="UP000607653">
    <property type="component" value="Unassembled WGS sequence"/>
</dbReference>
<evidence type="ECO:0000313" key="2">
    <source>
        <dbReference type="Proteomes" id="UP000607653"/>
    </source>
</evidence>
<proteinExistence type="predicted"/>
<reference evidence="1 2" key="1">
    <citation type="journal article" date="2020" name="Mol. Biol. Evol.">
        <title>Distinct Expression and Methylation Patterns for Genes with Different Fates following a Single Whole-Genome Duplication in Flowering Plants.</title>
        <authorList>
            <person name="Shi T."/>
            <person name="Rahmani R.S."/>
            <person name="Gugger P.F."/>
            <person name="Wang M."/>
            <person name="Li H."/>
            <person name="Zhang Y."/>
            <person name="Li Z."/>
            <person name="Wang Q."/>
            <person name="Van de Peer Y."/>
            <person name="Marchal K."/>
            <person name="Chen J."/>
        </authorList>
    </citation>
    <scope>NUCLEOTIDE SEQUENCE [LARGE SCALE GENOMIC DNA]</scope>
    <source>
        <tissue evidence="1">Leaf</tissue>
    </source>
</reference>
<name>A0A822Y6L7_NELNU</name>
<keyword evidence="2" id="KW-1185">Reference proteome</keyword>
<protein>
    <submittedName>
        <fullName evidence="1">Uncharacterized protein</fullName>
    </submittedName>
</protein>
<organism evidence="1 2">
    <name type="scientific">Nelumbo nucifera</name>
    <name type="common">Sacred lotus</name>
    <dbReference type="NCBI Taxonomy" id="4432"/>
    <lineage>
        <taxon>Eukaryota</taxon>
        <taxon>Viridiplantae</taxon>
        <taxon>Streptophyta</taxon>
        <taxon>Embryophyta</taxon>
        <taxon>Tracheophyta</taxon>
        <taxon>Spermatophyta</taxon>
        <taxon>Magnoliopsida</taxon>
        <taxon>Proteales</taxon>
        <taxon>Nelumbonaceae</taxon>
        <taxon>Nelumbo</taxon>
    </lineage>
</organism>
<dbReference type="EMBL" id="DUZY01000001">
    <property type="protein sequence ID" value="DAD25248.1"/>
    <property type="molecule type" value="Genomic_DNA"/>
</dbReference>